<dbReference type="EMBL" id="WJXZ01000001">
    <property type="protein sequence ID" value="MRS60375.1"/>
    <property type="molecule type" value="Genomic_DNA"/>
</dbReference>
<dbReference type="RefSeq" id="WP_154173234.1">
    <property type="nucleotide sequence ID" value="NZ_WJXZ01000001.1"/>
</dbReference>
<dbReference type="PANTHER" id="PTHR46615">
    <property type="entry name" value="ARYLSULFATASE K"/>
    <property type="match status" value="1"/>
</dbReference>
<comment type="caution">
    <text evidence="2">The sequence shown here is derived from an EMBL/GenBank/DDBJ whole genome shotgun (WGS) entry which is preliminary data.</text>
</comment>
<dbReference type="InterPro" id="IPR017850">
    <property type="entry name" value="Alkaline_phosphatase_core_sf"/>
</dbReference>
<dbReference type="OrthoDB" id="9762324at2"/>
<dbReference type="Pfam" id="PF00884">
    <property type="entry name" value="Sulfatase"/>
    <property type="match status" value="1"/>
</dbReference>
<keyword evidence="2" id="KW-0808">Transferase</keyword>
<dbReference type="GO" id="GO:0004065">
    <property type="term" value="F:arylsulfatase activity"/>
    <property type="evidence" value="ECO:0007669"/>
    <property type="project" value="TreeGrafter"/>
</dbReference>
<evidence type="ECO:0000259" key="1">
    <source>
        <dbReference type="Pfam" id="PF00884"/>
    </source>
</evidence>
<dbReference type="GO" id="GO:0015024">
    <property type="term" value="F:glucuronate-2-sulfatase activity"/>
    <property type="evidence" value="ECO:0007669"/>
    <property type="project" value="TreeGrafter"/>
</dbReference>
<dbReference type="SUPFAM" id="SSF53649">
    <property type="entry name" value="Alkaline phosphatase-like"/>
    <property type="match status" value="1"/>
</dbReference>
<organism evidence="2 3">
    <name type="scientific">Larkinella terrae</name>
    <dbReference type="NCBI Taxonomy" id="2025311"/>
    <lineage>
        <taxon>Bacteria</taxon>
        <taxon>Pseudomonadati</taxon>
        <taxon>Bacteroidota</taxon>
        <taxon>Cytophagia</taxon>
        <taxon>Cytophagales</taxon>
        <taxon>Spirosomataceae</taxon>
        <taxon>Larkinella</taxon>
    </lineage>
</organism>
<feature type="domain" description="Sulfatase N-terminal" evidence="1">
    <location>
        <begin position="48"/>
        <end position="389"/>
    </location>
</feature>
<dbReference type="Proteomes" id="UP000441754">
    <property type="component" value="Unassembled WGS sequence"/>
</dbReference>
<accession>A0A7K0EF52</accession>
<dbReference type="GO" id="GO:0016740">
    <property type="term" value="F:transferase activity"/>
    <property type="evidence" value="ECO:0007669"/>
    <property type="project" value="UniProtKB-KW"/>
</dbReference>
<keyword evidence="3" id="KW-1185">Reference proteome</keyword>
<dbReference type="AlphaFoldDB" id="A0A7K0EF52"/>
<keyword evidence="2" id="KW-0378">Hydrolase</keyword>
<evidence type="ECO:0000313" key="2">
    <source>
        <dbReference type="EMBL" id="MRS60375.1"/>
    </source>
</evidence>
<name>A0A7K0EF52_9BACT</name>
<proteinExistence type="predicted"/>
<dbReference type="InterPro" id="IPR000917">
    <property type="entry name" value="Sulfatase_N"/>
</dbReference>
<dbReference type="Gene3D" id="3.40.720.10">
    <property type="entry name" value="Alkaline Phosphatase, subunit A"/>
    <property type="match status" value="1"/>
</dbReference>
<evidence type="ECO:0000313" key="3">
    <source>
        <dbReference type="Proteomes" id="UP000441754"/>
    </source>
</evidence>
<dbReference type="CDD" id="cd16155">
    <property type="entry name" value="sulfatase_like"/>
    <property type="match status" value="1"/>
</dbReference>
<protein>
    <submittedName>
        <fullName evidence="2">Sulfatase-like hydrolase/transferase</fullName>
    </submittedName>
</protein>
<gene>
    <name evidence="2" type="ORF">GJJ30_03650</name>
</gene>
<reference evidence="2 3" key="1">
    <citation type="journal article" date="2018" name="Antonie Van Leeuwenhoek">
        <title>Larkinella terrae sp. nov., isolated from soil on Jeju Island, South Korea.</title>
        <authorList>
            <person name="Ten L.N."/>
            <person name="Jeon J."/>
            <person name="Park S.J."/>
            <person name="Park S."/>
            <person name="Lee S.Y."/>
            <person name="Kim M.K."/>
            <person name="Jung H.Y."/>
        </authorList>
    </citation>
    <scope>NUCLEOTIDE SEQUENCE [LARGE SCALE GENOMIC DNA]</scope>
    <source>
        <strain evidence="2 3">KCTC 52001</strain>
    </source>
</reference>
<sequence>MIRLNVRNYKNRFRSAKIQLWIGLILGFALLTSSQISVDPKKAAPRKPNILFIFTDDQRYNTIRALGDPVVITPTLDSLVRAGTTFTHAYNMGAWHGAVCVASRAMLVTGLPVWKAQQAEKNFSALVNADGFWSQQLKKAGYETYMTGKWHVNTDVKRLFDHVTHERPGMPNQNPAGYNRPLSAQDTTWQPWDEEYGGFWKGGKHWSEVLADDAVGYLKEASQKDAPFFMYLAFNAPHDPRQSPRKYVDLYPLDQIRLPVSYQDEYPYKDAMGCGKDLRDEQLAPFPRTPYAVKKNIQEYYASISHLDAQIGKILRALAQTGKLDNTYIFFTADHGLAVGHHGLLGKQSQFDHSVRAPLVVVGPTIPKGEKREQQVYLQDIMATTYDLVSIPKPAHVYFNSLLPLIKNKKAMGAYPEIYGSYMDRQRMVRTDRYKLIVYPKAPKILLFDLRKDPNEMQDLAGQAAYKTVLQDLKNRLIRQQHQLGDTLNLAPVLKSI</sequence>
<dbReference type="InterPro" id="IPR051849">
    <property type="entry name" value="GAG-degrading_sulfatase"/>
</dbReference>
<dbReference type="PANTHER" id="PTHR46615:SF1">
    <property type="entry name" value="ARYLSULFATASE K"/>
    <property type="match status" value="1"/>
</dbReference>